<proteinExistence type="predicted"/>
<dbReference type="InParanoid" id="G3J4X2"/>
<keyword evidence="2" id="KW-1185">Reference proteome</keyword>
<dbReference type="RefSeq" id="XP_006665816.1">
    <property type="nucleotide sequence ID" value="XM_006665753.1"/>
</dbReference>
<accession>G3J4X2</accession>
<dbReference type="HOGENOM" id="CLU_3032272_0_0_1"/>
<evidence type="ECO:0000313" key="2">
    <source>
        <dbReference type="Proteomes" id="UP000001610"/>
    </source>
</evidence>
<dbReference type="AlphaFoldDB" id="G3J4X2"/>
<evidence type="ECO:0000313" key="1">
    <source>
        <dbReference type="EMBL" id="EGX95939.1"/>
    </source>
</evidence>
<dbReference type="EMBL" id="JH126399">
    <property type="protein sequence ID" value="EGX95939.1"/>
    <property type="molecule type" value="Genomic_DNA"/>
</dbReference>
<protein>
    <submittedName>
        <fullName evidence="1">Uncharacterized protein</fullName>
    </submittedName>
</protein>
<reference evidence="1 2" key="1">
    <citation type="journal article" date="2011" name="Genome Biol.">
        <title>Genome sequence of the insect pathogenic fungus Cordyceps militaris, a valued traditional Chinese medicine.</title>
        <authorList>
            <person name="Zheng P."/>
            <person name="Xia Y."/>
            <person name="Xiao G."/>
            <person name="Xiong C."/>
            <person name="Hu X."/>
            <person name="Zhang S."/>
            <person name="Zheng H."/>
            <person name="Huang Y."/>
            <person name="Zhou Y."/>
            <person name="Wang S."/>
            <person name="Zhao G.P."/>
            <person name="Liu X."/>
            <person name="St Leger R.J."/>
            <person name="Wang C."/>
        </authorList>
    </citation>
    <scope>NUCLEOTIDE SEQUENCE [LARGE SCALE GENOMIC DNA]</scope>
    <source>
        <strain evidence="1 2">CM01</strain>
    </source>
</reference>
<name>G3J4X2_CORMM</name>
<sequence>MYQCDEVMTVLKQLSGLPHRRLGVADQRLRCDEAQPPTCVVCGALASERRTVITV</sequence>
<gene>
    <name evidence="1" type="ORF">CCM_00593</name>
</gene>
<dbReference type="KEGG" id="cmt:CCM_00593"/>
<organism evidence="1 2">
    <name type="scientific">Cordyceps militaris (strain CM01)</name>
    <name type="common">Caterpillar fungus</name>
    <dbReference type="NCBI Taxonomy" id="983644"/>
    <lineage>
        <taxon>Eukaryota</taxon>
        <taxon>Fungi</taxon>
        <taxon>Dikarya</taxon>
        <taxon>Ascomycota</taxon>
        <taxon>Pezizomycotina</taxon>
        <taxon>Sordariomycetes</taxon>
        <taxon>Hypocreomycetidae</taxon>
        <taxon>Hypocreales</taxon>
        <taxon>Cordycipitaceae</taxon>
        <taxon>Cordyceps</taxon>
    </lineage>
</organism>
<dbReference type="VEuPathDB" id="FungiDB:CCM_00593"/>
<dbReference type="GeneID" id="18162628"/>
<dbReference type="Proteomes" id="UP000001610">
    <property type="component" value="Unassembled WGS sequence"/>
</dbReference>